<feature type="transmembrane region" description="Helical" evidence="4">
    <location>
        <begin position="146"/>
        <end position="165"/>
    </location>
</feature>
<feature type="transmembrane region" description="Helical" evidence="4">
    <location>
        <begin position="211"/>
        <end position="232"/>
    </location>
</feature>
<keyword evidence="2" id="KW-0238">DNA-binding</keyword>
<keyword evidence="4" id="KW-0812">Transmembrane</keyword>
<protein>
    <recommendedName>
        <fullName evidence="5">HTH luxR-type domain-containing protein</fullName>
    </recommendedName>
</protein>
<dbReference type="EMBL" id="AP025564">
    <property type="protein sequence ID" value="BDE94722.1"/>
    <property type="molecule type" value="Genomic_DNA"/>
</dbReference>
<feature type="transmembrane region" description="Helical" evidence="4">
    <location>
        <begin position="244"/>
        <end position="265"/>
    </location>
</feature>
<dbReference type="InterPro" id="IPR016032">
    <property type="entry name" value="Sig_transdc_resp-reg_C-effctor"/>
</dbReference>
<dbReference type="PANTHER" id="PTHR44688:SF16">
    <property type="entry name" value="DNA-BINDING TRANSCRIPTIONAL ACTIVATOR DEVR_DOSR"/>
    <property type="match status" value="1"/>
</dbReference>
<name>A0ABN6MD60_9ACTN</name>
<evidence type="ECO:0000256" key="2">
    <source>
        <dbReference type="ARBA" id="ARBA00023125"/>
    </source>
</evidence>
<feature type="transmembrane region" description="Helical" evidence="4">
    <location>
        <begin position="58"/>
        <end position="75"/>
    </location>
</feature>
<dbReference type="InterPro" id="IPR036388">
    <property type="entry name" value="WH-like_DNA-bd_sf"/>
</dbReference>
<dbReference type="InterPro" id="IPR000792">
    <property type="entry name" value="Tscrpt_reg_LuxR_C"/>
</dbReference>
<evidence type="ECO:0000256" key="4">
    <source>
        <dbReference type="SAM" id="Phobius"/>
    </source>
</evidence>
<evidence type="ECO:0000256" key="3">
    <source>
        <dbReference type="ARBA" id="ARBA00023163"/>
    </source>
</evidence>
<evidence type="ECO:0000313" key="6">
    <source>
        <dbReference type="EMBL" id="BDE94722.1"/>
    </source>
</evidence>
<keyword evidence="4" id="KW-0472">Membrane</keyword>
<gene>
    <name evidence="6" type="ORF">CE91St30_00550</name>
</gene>
<evidence type="ECO:0000256" key="1">
    <source>
        <dbReference type="ARBA" id="ARBA00023015"/>
    </source>
</evidence>
<feature type="transmembrane region" description="Helical" evidence="4">
    <location>
        <begin position="112"/>
        <end position="134"/>
    </location>
</feature>
<feature type="transmembrane region" description="Helical" evidence="4">
    <location>
        <begin position="365"/>
        <end position="384"/>
    </location>
</feature>
<reference evidence="6 7" key="1">
    <citation type="submission" date="2022-01" db="EMBL/GenBank/DDBJ databases">
        <title>Novel bile acid biosynthetic pathways are enriched in the microbiome of centenarians.</title>
        <authorList>
            <person name="Sato Y."/>
            <person name="Atarashi K."/>
            <person name="Plichta R.D."/>
            <person name="Arai Y."/>
            <person name="Sasajima S."/>
            <person name="Kearney M.S."/>
            <person name="Suda W."/>
            <person name="Takeshita K."/>
            <person name="Sasaki T."/>
            <person name="Okamoto S."/>
            <person name="Skelly N.A."/>
            <person name="Okamura Y."/>
            <person name="Vlamakis H."/>
            <person name="Li Y."/>
            <person name="Tanoue T."/>
            <person name="Takei H."/>
            <person name="Nittono H."/>
            <person name="Narushima S."/>
            <person name="Irie J."/>
            <person name="Itoh H."/>
            <person name="Moriya K."/>
            <person name="Sugiura Y."/>
            <person name="Suematsu M."/>
            <person name="Moritoki N."/>
            <person name="Shibata S."/>
            <person name="Littman R.D."/>
            <person name="Fischbach A.M."/>
            <person name="Uwamino Y."/>
            <person name="Inoue T."/>
            <person name="Honda A."/>
            <person name="Hattori M."/>
            <person name="Murai T."/>
            <person name="Xavier J.R."/>
            <person name="Hirose N."/>
            <person name="Honda K."/>
        </authorList>
    </citation>
    <scope>NUCLEOTIDE SEQUENCE [LARGE SCALE GENOMIC DNA]</scope>
    <source>
        <strain evidence="6 7">CE91-St30</strain>
    </source>
</reference>
<feature type="transmembrane region" description="Helical" evidence="4">
    <location>
        <begin position="272"/>
        <end position="292"/>
    </location>
</feature>
<dbReference type="SUPFAM" id="SSF46894">
    <property type="entry name" value="C-terminal effector domain of the bipartite response regulators"/>
    <property type="match status" value="1"/>
</dbReference>
<dbReference type="PANTHER" id="PTHR44688">
    <property type="entry name" value="DNA-BINDING TRANSCRIPTIONAL ACTIVATOR DEVR_DOSR"/>
    <property type="match status" value="1"/>
</dbReference>
<feature type="transmembrane region" description="Helical" evidence="4">
    <location>
        <begin position="298"/>
        <end position="319"/>
    </location>
</feature>
<keyword evidence="3" id="KW-0804">Transcription</keyword>
<keyword evidence="7" id="KW-1185">Reference proteome</keyword>
<keyword evidence="1" id="KW-0805">Transcription regulation</keyword>
<dbReference type="PRINTS" id="PR00038">
    <property type="entry name" value="HTHLUXR"/>
</dbReference>
<evidence type="ECO:0000259" key="5">
    <source>
        <dbReference type="PROSITE" id="PS50043"/>
    </source>
</evidence>
<dbReference type="CDD" id="cd06170">
    <property type="entry name" value="LuxR_C_like"/>
    <property type="match status" value="1"/>
</dbReference>
<proteinExistence type="predicted"/>
<dbReference type="PROSITE" id="PS50043">
    <property type="entry name" value="HTH_LUXR_2"/>
    <property type="match status" value="1"/>
</dbReference>
<keyword evidence="4" id="KW-1133">Transmembrane helix</keyword>
<feature type="transmembrane region" description="Helical" evidence="4">
    <location>
        <begin position="331"/>
        <end position="359"/>
    </location>
</feature>
<feature type="domain" description="HTH luxR-type" evidence="5">
    <location>
        <begin position="413"/>
        <end position="478"/>
    </location>
</feature>
<dbReference type="Pfam" id="PF00196">
    <property type="entry name" value="GerE"/>
    <property type="match status" value="1"/>
</dbReference>
<accession>A0ABN6MD60</accession>
<feature type="transmembrane region" description="Helical" evidence="4">
    <location>
        <begin position="87"/>
        <end position="106"/>
    </location>
</feature>
<sequence length="486" mass="53360">MQRESIGDYLGSITLADVVNMRMIGFALMRAWTYIMFFSTVVHYSVRNDISHLNSTDTWSSLGLAVLMVVSALLSKQFMRLIVGKKWIRIAVPAAMLAATALLALVEADWFRQPWCSIICTVTGVGLGFLYLAWGEAYTHVDETKTAVEAMSSFLLAAAIFPVVVMLPRAVGVVLTMLLLLASALILFTKLDVWGKGNRLLGSVQLNKSGFLVKALLSVGILGFAESLMRALFLEVNPVVDVDLYPWVFLAAALLSAAVISITALSDRKPDFAFAYKVVLFVTAFIFLLLPIIDRGTFLANVLALTGYSTLSLLVWVVLARTASRYRLSAVVVFGFGWGLMVAGNLAGTFLGGILTSFVELTPRLLSLIALLSVCALLFAYLFLFNERSIVELTAEASDRGDGVRPFRRRCEEVAKAYRLSAKETEIMILVAKGRSTPRICEELDISQGTVNTHLTHIYKKLDVHDKQQLLDVLEGRTVQLGRPAA</sequence>
<dbReference type="RefSeq" id="WP_180995190.1">
    <property type="nucleotide sequence ID" value="NZ_AP025564.1"/>
</dbReference>
<dbReference type="SMART" id="SM00421">
    <property type="entry name" value="HTH_LUXR"/>
    <property type="match status" value="1"/>
</dbReference>
<dbReference type="Gene3D" id="1.10.10.10">
    <property type="entry name" value="Winged helix-like DNA-binding domain superfamily/Winged helix DNA-binding domain"/>
    <property type="match status" value="1"/>
</dbReference>
<dbReference type="Proteomes" id="UP001320544">
    <property type="component" value="Chromosome"/>
</dbReference>
<evidence type="ECO:0000313" key="7">
    <source>
        <dbReference type="Proteomes" id="UP001320544"/>
    </source>
</evidence>
<feature type="transmembrane region" description="Helical" evidence="4">
    <location>
        <begin position="171"/>
        <end position="191"/>
    </location>
</feature>
<organism evidence="6 7">
    <name type="scientific">Raoultibacter timonensis</name>
    <dbReference type="NCBI Taxonomy" id="1907662"/>
    <lineage>
        <taxon>Bacteria</taxon>
        <taxon>Bacillati</taxon>
        <taxon>Actinomycetota</taxon>
        <taxon>Coriobacteriia</taxon>
        <taxon>Eggerthellales</taxon>
        <taxon>Eggerthellaceae</taxon>
        <taxon>Raoultibacter</taxon>
    </lineage>
</organism>
<feature type="transmembrane region" description="Helical" evidence="4">
    <location>
        <begin position="27"/>
        <end position="46"/>
    </location>
</feature>